<proteinExistence type="predicted"/>
<feature type="compositionally biased region" description="Basic and acidic residues" evidence="1">
    <location>
        <begin position="25"/>
        <end position="39"/>
    </location>
</feature>
<feature type="compositionally biased region" description="Basic and acidic residues" evidence="1">
    <location>
        <begin position="59"/>
        <end position="70"/>
    </location>
</feature>
<feature type="region of interest" description="Disordered" evidence="1">
    <location>
        <begin position="56"/>
        <end position="79"/>
    </location>
</feature>
<name>A0A914C7A4_9BILA</name>
<evidence type="ECO:0000313" key="2">
    <source>
        <dbReference type="Proteomes" id="UP000887540"/>
    </source>
</evidence>
<protein>
    <submittedName>
        <fullName evidence="3">Uncharacterized protein</fullName>
    </submittedName>
</protein>
<evidence type="ECO:0000256" key="1">
    <source>
        <dbReference type="SAM" id="MobiDB-lite"/>
    </source>
</evidence>
<feature type="region of interest" description="Disordered" evidence="1">
    <location>
        <begin position="1"/>
        <end position="43"/>
    </location>
</feature>
<dbReference type="Proteomes" id="UP000887540">
    <property type="component" value="Unplaced"/>
</dbReference>
<evidence type="ECO:0000313" key="3">
    <source>
        <dbReference type="WBParaSite" id="ACRNAN_Path_489.g1827.t1"/>
    </source>
</evidence>
<keyword evidence="2" id="KW-1185">Reference proteome</keyword>
<accession>A0A914C7A4</accession>
<dbReference type="AlphaFoldDB" id="A0A914C7A4"/>
<sequence length="130" mass="14001">MGRTRLVRGQDGQSWDGQGLSAVKTDNHGTDKGCPRPRLDGQGLSVVKTGRTRVVRGQDGTDKGCPRSTRDGQGLSVSGRTRVVRGQDGTDKGCPRSIWDDKGYPVRPFLTADNPCPSRLDHGQLLSVQS</sequence>
<dbReference type="WBParaSite" id="ACRNAN_Path_489.g1827.t1">
    <property type="protein sequence ID" value="ACRNAN_Path_489.g1827.t1"/>
    <property type="gene ID" value="ACRNAN_Path_489.g1827"/>
</dbReference>
<reference evidence="3" key="1">
    <citation type="submission" date="2022-11" db="UniProtKB">
        <authorList>
            <consortium name="WormBaseParasite"/>
        </authorList>
    </citation>
    <scope>IDENTIFICATION</scope>
</reference>
<organism evidence="2 3">
    <name type="scientific">Acrobeloides nanus</name>
    <dbReference type="NCBI Taxonomy" id="290746"/>
    <lineage>
        <taxon>Eukaryota</taxon>
        <taxon>Metazoa</taxon>
        <taxon>Ecdysozoa</taxon>
        <taxon>Nematoda</taxon>
        <taxon>Chromadorea</taxon>
        <taxon>Rhabditida</taxon>
        <taxon>Tylenchina</taxon>
        <taxon>Cephalobomorpha</taxon>
        <taxon>Cephaloboidea</taxon>
        <taxon>Cephalobidae</taxon>
        <taxon>Acrobeloides</taxon>
    </lineage>
</organism>